<dbReference type="SMART" id="SM01018">
    <property type="entry name" value="B12-binding_2"/>
    <property type="match status" value="1"/>
</dbReference>
<gene>
    <name evidence="2" type="ORF">CUN85_07150</name>
</gene>
<dbReference type="Gene3D" id="1.10.1240.10">
    <property type="entry name" value="Methionine synthase domain"/>
    <property type="match status" value="1"/>
</dbReference>
<dbReference type="RefSeq" id="WP_135389635.1">
    <property type="nucleotide sequence ID" value="NZ_PGGK01000006.1"/>
</dbReference>
<dbReference type="PROSITE" id="PS51337">
    <property type="entry name" value="B12_BINDING_NTER"/>
    <property type="match status" value="1"/>
</dbReference>
<sequence length="105" mass="11494">MTKPKLTGQDIIAMARHSIINLDNKEAEYAAQEALDAGLDPVDFIEKGFVEGMREIGDRFEEGKASLVQIFAASKIMDAGMNVLKPKLSKRDKGFCFFGNIAVNG</sequence>
<dbReference type="OrthoDB" id="123743at2157"/>
<dbReference type="InterPro" id="IPR036594">
    <property type="entry name" value="Meth_synthase_dom"/>
</dbReference>
<proteinExistence type="predicted"/>
<dbReference type="EMBL" id="PGGK01000006">
    <property type="protein sequence ID" value="TGC09140.1"/>
    <property type="molecule type" value="Genomic_DNA"/>
</dbReference>
<reference evidence="2 3" key="1">
    <citation type="submission" date="2017-11" db="EMBL/GenBank/DDBJ databases">
        <title>Isolation and Characterization of Methanogenic Archaea from Saline Meromictic Lake at Siberia.</title>
        <authorList>
            <person name="Shen Y."/>
            <person name="Huang H.-H."/>
            <person name="Lai M.-C."/>
            <person name="Chen S.-C."/>
        </authorList>
    </citation>
    <scope>NUCLEOTIDE SEQUENCE [LARGE SCALE GENOMIC DNA]</scope>
    <source>
        <strain evidence="2 3">SY-01</strain>
    </source>
</reference>
<protein>
    <recommendedName>
        <fullName evidence="1">B12-binding N-terminal domain-containing protein</fullName>
    </recommendedName>
</protein>
<dbReference type="InterPro" id="IPR003759">
    <property type="entry name" value="Cbl-bd_cap"/>
</dbReference>
<feature type="domain" description="B12-binding N-terminal" evidence="1">
    <location>
        <begin position="2"/>
        <end position="96"/>
    </location>
</feature>
<evidence type="ECO:0000313" key="3">
    <source>
        <dbReference type="Proteomes" id="UP000297295"/>
    </source>
</evidence>
<organism evidence="2 3">
    <name type="scientific">Methanolobus halotolerans</name>
    <dbReference type="NCBI Taxonomy" id="2052935"/>
    <lineage>
        <taxon>Archaea</taxon>
        <taxon>Methanobacteriati</taxon>
        <taxon>Methanobacteriota</taxon>
        <taxon>Stenosarchaea group</taxon>
        <taxon>Methanomicrobia</taxon>
        <taxon>Methanosarcinales</taxon>
        <taxon>Methanosarcinaceae</taxon>
        <taxon>Methanolobus</taxon>
    </lineage>
</organism>
<accession>A0A4E0PZ62</accession>
<name>A0A4E0PZ62_9EURY</name>
<comment type="caution">
    <text evidence="2">The sequence shown here is derived from an EMBL/GenBank/DDBJ whole genome shotgun (WGS) entry which is preliminary data.</text>
</comment>
<dbReference type="SUPFAM" id="SSF47644">
    <property type="entry name" value="Methionine synthase domain"/>
    <property type="match status" value="1"/>
</dbReference>
<evidence type="ECO:0000259" key="1">
    <source>
        <dbReference type="PROSITE" id="PS51337"/>
    </source>
</evidence>
<dbReference type="Proteomes" id="UP000297295">
    <property type="component" value="Unassembled WGS sequence"/>
</dbReference>
<dbReference type="Pfam" id="PF02607">
    <property type="entry name" value="B12-binding_2"/>
    <property type="match status" value="1"/>
</dbReference>
<keyword evidence="3" id="KW-1185">Reference proteome</keyword>
<evidence type="ECO:0000313" key="2">
    <source>
        <dbReference type="EMBL" id="TGC09140.1"/>
    </source>
</evidence>
<dbReference type="AlphaFoldDB" id="A0A4E0PZ62"/>